<comment type="caution">
    <text evidence="2">The sequence shown here is derived from an EMBL/GenBank/DDBJ whole genome shotgun (WGS) entry which is preliminary data.</text>
</comment>
<name>A0AAD7I6I8_9AGAR</name>
<feature type="region of interest" description="Disordered" evidence="1">
    <location>
        <begin position="1"/>
        <end position="112"/>
    </location>
</feature>
<feature type="compositionally biased region" description="Pro residues" evidence="1">
    <location>
        <begin position="23"/>
        <end position="35"/>
    </location>
</feature>
<proteinExistence type="predicted"/>
<keyword evidence="3" id="KW-1185">Reference proteome</keyword>
<sequence>MPKTPPTVRSRPVPSILGRRSPPVLPSPPASPPPLRFSHRLVATRGRRSRSPSAPPSPTLKATRRRSPPVPHSPTANAKPRRSPPLPESPPPILHGRRSPPVPGSPRSSVEPYVPVIPVRTGVELVVSNPVRTVCWTQLTVYPRADSHIRLADNKVLLGAHNIEMGNTIQRFIAGCRPGLGYWSSIRWRDSIPVRGRDHTVLLRYKGVSELTNWVEHQASMWSRVNRIPSNALQIIIFNFESLARVTGQFLDLDHHEPLVRLHVAPVAAFAALLVVGSLESRDNSWILTTMSSDREPGEELNSLRPGV</sequence>
<evidence type="ECO:0000256" key="1">
    <source>
        <dbReference type="SAM" id="MobiDB-lite"/>
    </source>
</evidence>
<accession>A0AAD7I6I8</accession>
<evidence type="ECO:0000313" key="2">
    <source>
        <dbReference type="EMBL" id="KAJ7736191.1"/>
    </source>
</evidence>
<protein>
    <submittedName>
        <fullName evidence="2">Uncharacterized protein</fullName>
    </submittedName>
</protein>
<gene>
    <name evidence="2" type="ORF">DFH07DRAFT_779743</name>
</gene>
<dbReference type="AlphaFoldDB" id="A0AAD7I6I8"/>
<reference evidence="2" key="1">
    <citation type="submission" date="2023-03" db="EMBL/GenBank/DDBJ databases">
        <title>Massive genome expansion in bonnet fungi (Mycena s.s.) driven by repeated elements and novel gene families across ecological guilds.</title>
        <authorList>
            <consortium name="Lawrence Berkeley National Laboratory"/>
            <person name="Harder C.B."/>
            <person name="Miyauchi S."/>
            <person name="Viragh M."/>
            <person name="Kuo A."/>
            <person name="Thoen E."/>
            <person name="Andreopoulos B."/>
            <person name="Lu D."/>
            <person name="Skrede I."/>
            <person name="Drula E."/>
            <person name="Henrissat B."/>
            <person name="Morin E."/>
            <person name="Kohler A."/>
            <person name="Barry K."/>
            <person name="LaButti K."/>
            <person name="Morin E."/>
            <person name="Salamov A."/>
            <person name="Lipzen A."/>
            <person name="Mereny Z."/>
            <person name="Hegedus B."/>
            <person name="Baldrian P."/>
            <person name="Stursova M."/>
            <person name="Weitz H."/>
            <person name="Taylor A."/>
            <person name="Grigoriev I.V."/>
            <person name="Nagy L.G."/>
            <person name="Martin F."/>
            <person name="Kauserud H."/>
        </authorList>
    </citation>
    <scope>NUCLEOTIDE SEQUENCE</scope>
    <source>
        <strain evidence="2">CBHHK188m</strain>
    </source>
</reference>
<dbReference type="EMBL" id="JARJLG010000150">
    <property type="protein sequence ID" value="KAJ7736191.1"/>
    <property type="molecule type" value="Genomic_DNA"/>
</dbReference>
<feature type="compositionally biased region" description="Pro residues" evidence="1">
    <location>
        <begin position="83"/>
        <end position="93"/>
    </location>
</feature>
<evidence type="ECO:0000313" key="3">
    <source>
        <dbReference type="Proteomes" id="UP001215280"/>
    </source>
</evidence>
<organism evidence="2 3">
    <name type="scientific">Mycena maculata</name>
    <dbReference type="NCBI Taxonomy" id="230809"/>
    <lineage>
        <taxon>Eukaryota</taxon>
        <taxon>Fungi</taxon>
        <taxon>Dikarya</taxon>
        <taxon>Basidiomycota</taxon>
        <taxon>Agaricomycotina</taxon>
        <taxon>Agaricomycetes</taxon>
        <taxon>Agaricomycetidae</taxon>
        <taxon>Agaricales</taxon>
        <taxon>Marasmiineae</taxon>
        <taxon>Mycenaceae</taxon>
        <taxon>Mycena</taxon>
    </lineage>
</organism>
<dbReference type="Proteomes" id="UP001215280">
    <property type="component" value="Unassembled WGS sequence"/>
</dbReference>